<dbReference type="PANTHER" id="PTHR22911">
    <property type="entry name" value="ACYL-MALONYL CONDENSING ENZYME-RELATED"/>
    <property type="match status" value="1"/>
</dbReference>
<feature type="transmembrane region" description="Helical" evidence="6">
    <location>
        <begin position="308"/>
        <end position="328"/>
    </location>
</feature>
<feature type="transmembrane region" description="Helical" evidence="6">
    <location>
        <begin position="168"/>
        <end position="186"/>
    </location>
</feature>
<name>A0ABP0D8Y0_9PEZI</name>
<evidence type="ECO:0000256" key="3">
    <source>
        <dbReference type="ARBA" id="ARBA00022989"/>
    </source>
</evidence>
<evidence type="ECO:0000313" key="8">
    <source>
        <dbReference type="EMBL" id="CAK7263371.1"/>
    </source>
</evidence>
<feature type="transmembrane region" description="Helical" evidence="6">
    <location>
        <begin position="44"/>
        <end position="65"/>
    </location>
</feature>
<feature type="domain" description="EamA" evidence="7">
    <location>
        <begin position="43"/>
        <end position="181"/>
    </location>
</feature>
<dbReference type="InterPro" id="IPR000620">
    <property type="entry name" value="EamA_dom"/>
</dbReference>
<accession>A0ABP0D8Y0</accession>
<dbReference type="InterPro" id="IPR037185">
    <property type="entry name" value="EmrE-like"/>
</dbReference>
<keyword evidence="2 6" id="KW-0812">Transmembrane</keyword>
<evidence type="ECO:0000259" key="7">
    <source>
        <dbReference type="Pfam" id="PF00892"/>
    </source>
</evidence>
<organism evidence="8 9">
    <name type="scientific">Sporothrix epigloea</name>
    <dbReference type="NCBI Taxonomy" id="1892477"/>
    <lineage>
        <taxon>Eukaryota</taxon>
        <taxon>Fungi</taxon>
        <taxon>Dikarya</taxon>
        <taxon>Ascomycota</taxon>
        <taxon>Pezizomycotina</taxon>
        <taxon>Sordariomycetes</taxon>
        <taxon>Sordariomycetidae</taxon>
        <taxon>Ophiostomatales</taxon>
        <taxon>Ophiostomataceae</taxon>
        <taxon>Sporothrix</taxon>
    </lineage>
</organism>
<evidence type="ECO:0000313" key="9">
    <source>
        <dbReference type="Proteomes" id="UP001642501"/>
    </source>
</evidence>
<protein>
    <recommendedName>
        <fullName evidence="7">EamA domain-containing protein</fullName>
    </recommendedName>
</protein>
<dbReference type="Proteomes" id="UP001642501">
    <property type="component" value="Unassembled WGS sequence"/>
</dbReference>
<evidence type="ECO:0000256" key="5">
    <source>
        <dbReference type="SAM" id="MobiDB-lite"/>
    </source>
</evidence>
<dbReference type="EMBL" id="CAWUOM010000004">
    <property type="protein sequence ID" value="CAK7263371.1"/>
    <property type="molecule type" value="Genomic_DNA"/>
</dbReference>
<keyword evidence="9" id="KW-1185">Reference proteome</keyword>
<proteinExistence type="predicted"/>
<dbReference type="PANTHER" id="PTHR22911:SF6">
    <property type="entry name" value="SOLUTE CARRIER FAMILY 35 MEMBER G1"/>
    <property type="match status" value="1"/>
</dbReference>
<evidence type="ECO:0000256" key="1">
    <source>
        <dbReference type="ARBA" id="ARBA00004141"/>
    </source>
</evidence>
<feature type="region of interest" description="Disordered" evidence="5">
    <location>
        <begin position="424"/>
        <end position="449"/>
    </location>
</feature>
<evidence type="ECO:0000256" key="2">
    <source>
        <dbReference type="ARBA" id="ARBA00022692"/>
    </source>
</evidence>
<feature type="compositionally biased region" description="Acidic residues" evidence="5">
    <location>
        <begin position="434"/>
        <end position="443"/>
    </location>
</feature>
<comment type="subcellular location">
    <subcellularLocation>
        <location evidence="1">Membrane</location>
        <topology evidence="1">Multi-pass membrane protein</topology>
    </subcellularLocation>
</comment>
<feature type="domain" description="EamA" evidence="7">
    <location>
        <begin position="240"/>
        <end position="380"/>
    </location>
</feature>
<feature type="transmembrane region" description="Helical" evidence="6">
    <location>
        <begin position="239"/>
        <end position="259"/>
    </location>
</feature>
<reference evidence="8 9" key="1">
    <citation type="submission" date="2024-01" db="EMBL/GenBank/DDBJ databases">
        <authorList>
            <person name="Allen C."/>
            <person name="Tagirdzhanova G."/>
        </authorList>
    </citation>
    <scope>NUCLEOTIDE SEQUENCE [LARGE SCALE GENOMIC DNA]</scope>
    <source>
        <strain evidence="8 9">CBS 573.63</strain>
    </source>
</reference>
<sequence length="449" mass="48080">MSDAGYGPIMGPAPYRPYSPLASGPSESPIADPLWARIWERNKAVLLVFGSQFFGALMNLFARLLELESDHSLHPVQLLFVRQVMTTIGCCLYALYYPVPHFPLGMFGLRWLLVLRGFTGFFGIFGVWYSMMYLPLAEATVFTFLVPSVSSYICYILLKEPFTRKEQIASVVALLGVVLITQPLSLSSSPSSPAPFEIDFDSNAFNATDIATLHDAFNTTAGLSRAPADSGSVPTLQRLLAIAIALLGVLGTSCAFTTIRAMGTRVDPLISVNYFATSCVIVTGGILTIAPILDFGQPALRFAAPNSFRQWTLLLLICICGFGTQFLATKGLGLGRSNRATAMVYTQMLFAAGFDRFVFGHEMGPTSLVGCGLIIGSALWAALSKMPASEDKGNSSTEMAALPTAMTTTGADLEIGALDSRGTEVEATPMLGTDADDVEDDDSGSIIDS</sequence>
<feature type="transmembrane region" description="Helical" evidence="6">
    <location>
        <begin position="136"/>
        <end position="156"/>
    </location>
</feature>
<feature type="transmembrane region" description="Helical" evidence="6">
    <location>
        <begin position="271"/>
        <end position="293"/>
    </location>
</feature>
<feature type="transmembrane region" description="Helical" evidence="6">
    <location>
        <begin position="111"/>
        <end position="130"/>
    </location>
</feature>
<evidence type="ECO:0000256" key="4">
    <source>
        <dbReference type="ARBA" id="ARBA00023136"/>
    </source>
</evidence>
<keyword evidence="4 6" id="KW-0472">Membrane</keyword>
<feature type="transmembrane region" description="Helical" evidence="6">
    <location>
        <begin position="77"/>
        <end position="99"/>
    </location>
</feature>
<comment type="caution">
    <text evidence="8">The sequence shown here is derived from an EMBL/GenBank/DDBJ whole genome shotgun (WGS) entry which is preliminary data.</text>
</comment>
<evidence type="ECO:0000256" key="6">
    <source>
        <dbReference type="SAM" id="Phobius"/>
    </source>
</evidence>
<gene>
    <name evidence="8" type="ORF">SEPCBS57363_000543</name>
</gene>
<dbReference type="Pfam" id="PF00892">
    <property type="entry name" value="EamA"/>
    <property type="match status" value="2"/>
</dbReference>
<keyword evidence="3 6" id="KW-1133">Transmembrane helix</keyword>
<dbReference type="SUPFAM" id="SSF103481">
    <property type="entry name" value="Multidrug resistance efflux transporter EmrE"/>
    <property type="match status" value="2"/>
</dbReference>